<gene>
    <name evidence="1" type="ORF">CO173_02415</name>
</gene>
<organism evidence="1 2">
    <name type="scientific">Candidatus Uhrbacteria bacterium CG_4_9_14_3_um_filter_41_35</name>
    <dbReference type="NCBI Taxonomy" id="1975034"/>
    <lineage>
        <taxon>Bacteria</taxon>
        <taxon>Candidatus Uhriibacteriota</taxon>
    </lineage>
</organism>
<protein>
    <submittedName>
        <fullName evidence="1">Uncharacterized protein</fullName>
    </submittedName>
</protein>
<accession>A0A2M7XFG5</accession>
<evidence type="ECO:0000313" key="1">
    <source>
        <dbReference type="EMBL" id="PJA46599.1"/>
    </source>
</evidence>
<dbReference type="Proteomes" id="UP000231263">
    <property type="component" value="Unassembled WGS sequence"/>
</dbReference>
<reference evidence="2" key="1">
    <citation type="submission" date="2017-09" db="EMBL/GenBank/DDBJ databases">
        <title>Depth-based differentiation of microbial function through sediment-hosted aquifers and enrichment of novel symbionts in the deep terrestrial subsurface.</title>
        <authorList>
            <person name="Probst A.J."/>
            <person name="Ladd B."/>
            <person name="Jarett J.K."/>
            <person name="Geller-Mcgrath D.E."/>
            <person name="Sieber C.M.K."/>
            <person name="Emerson J.B."/>
            <person name="Anantharaman K."/>
            <person name="Thomas B.C."/>
            <person name="Malmstrom R."/>
            <person name="Stieglmeier M."/>
            <person name="Klingl A."/>
            <person name="Woyke T."/>
            <person name="Ryan C.M."/>
            <person name="Banfield J.F."/>
        </authorList>
    </citation>
    <scope>NUCLEOTIDE SEQUENCE [LARGE SCALE GENOMIC DNA]</scope>
</reference>
<proteinExistence type="predicted"/>
<dbReference type="EMBL" id="PFWT01000009">
    <property type="protein sequence ID" value="PJA46599.1"/>
    <property type="molecule type" value="Genomic_DNA"/>
</dbReference>
<evidence type="ECO:0000313" key="2">
    <source>
        <dbReference type="Proteomes" id="UP000231263"/>
    </source>
</evidence>
<name>A0A2M7XFG5_9BACT</name>
<sequence length="76" mass="8607">MENLESNIQDLFAEVKVRALAEGINNVDAWAEMVDEVIEDHRRNGELNDDNALEGMEDVLEAMWPAHEAELNAEVQ</sequence>
<comment type="caution">
    <text evidence="1">The sequence shown here is derived from an EMBL/GenBank/DDBJ whole genome shotgun (WGS) entry which is preliminary data.</text>
</comment>
<dbReference type="AlphaFoldDB" id="A0A2M7XFG5"/>